<dbReference type="Gene3D" id="1.10.1200.270">
    <property type="entry name" value="Methyltransferase, alpha-helical capping domain"/>
    <property type="match status" value="1"/>
</dbReference>
<evidence type="ECO:0000256" key="4">
    <source>
        <dbReference type="ARBA" id="ARBA00022842"/>
    </source>
</evidence>
<keyword evidence="2" id="KW-0808">Transferase</keyword>
<dbReference type="InterPro" id="IPR005299">
    <property type="entry name" value="MeTrfase_7"/>
</dbReference>
<gene>
    <name evidence="5" type="ORF">CFOL_v3_35896</name>
</gene>
<keyword evidence="6" id="KW-1185">Reference proteome</keyword>
<dbReference type="InParanoid" id="A0A1Q3DJ44"/>
<dbReference type="Pfam" id="PF03492">
    <property type="entry name" value="Methyltransf_7"/>
    <property type="match status" value="1"/>
</dbReference>
<sequence>MARGWRGEVPSPLPPFPVVFVFLQGLVEESKLDSFNVPYYIPSQEELQNLVHGEGSFATEHMDTFTLHIGEKNIWPTWEMTAKNNRSFTEPMMSNHFGEAIMDKLYNRFTHLLVEDLAKELPVSISIIVVLRKK</sequence>
<proteinExistence type="predicted"/>
<keyword evidence="1" id="KW-0489">Methyltransferase</keyword>
<dbReference type="SUPFAM" id="SSF53335">
    <property type="entry name" value="S-adenosyl-L-methionine-dependent methyltransferases"/>
    <property type="match status" value="1"/>
</dbReference>
<keyword evidence="3" id="KW-0479">Metal-binding</keyword>
<evidence type="ECO:0000313" key="5">
    <source>
        <dbReference type="EMBL" id="GAV92517.1"/>
    </source>
</evidence>
<dbReference type="InterPro" id="IPR029063">
    <property type="entry name" value="SAM-dependent_MTases_sf"/>
</dbReference>
<keyword evidence="4" id="KW-0460">Magnesium</keyword>
<evidence type="ECO:0000256" key="3">
    <source>
        <dbReference type="ARBA" id="ARBA00022723"/>
    </source>
</evidence>
<protein>
    <submittedName>
        <fullName evidence="5">Methyltransf_7 domain-containing protein</fullName>
    </submittedName>
</protein>
<dbReference type="EMBL" id="BDDD01010194">
    <property type="protein sequence ID" value="GAV92517.1"/>
    <property type="molecule type" value="Genomic_DNA"/>
</dbReference>
<evidence type="ECO:0000256" key="2">
    <source>
        <dbReference type="ARBA" id="ARBA00022679"/>
    </source>
</evidence>
<dbReference type="AlphaFoldDB" id="A0A1Q3DJ44"/>
<dbReference type="Proteomes" id="UP000187406">
    <property type="component" value="Unassembled WGS sequence"/>
</dbReference>
<comment type="caution">
    <text evidence="5">The sequence shown here is derived from an EMBL/GenBank/DDBJ whole genome shotgun (WGS) entry which is preliminary data.</text>
</comment>
<dbReference type="GO" id="GO:0032259">
    <property type="term" value="P:methylation"/>
    <property type="evidence" value="ECO:0007669"/>
    <property type="project" value="UniProtKB-KW"/>
</dbReference>
<reference evidence="6" key="1">
    <citation type="submission" date="2016-04" db="EMBL/GenBank/DDBJ databases">
        <title>Cephalotus genome sequencing.</title>
        <authorList>
            <person name="Fukushima K."/>
            <person name="Hasebe M."/>
            <person name="Fang X."/>
        </authorList>
    </citation>
    <scope>NUCLEOTIDE SEQUENCE [LARGE SCALE GENOMIC DNA]</scope>
    <source>
        <strain evidence="6">cv. St1</strain>
    </source>
</reference>
<accession>A0A1Q3DJ44</accession>
<organism evidence="5 6">
    <name type="scientific">Cephalotus follicularis</name>
    <name type="common">Albany pitcher plant</name>
    <dbReference type="NCBI Taxonomy" id="3775"/>
    <lineage>
        <taxon>Eukaryota</taxon>
        <taxon>Viridiplantae</taxon>
        <taxon>Streptophyta</taxon>
        <taxon>Embryophyta</taxon>
        <taxon>Tracheophyta</taxon>
        <taxon>Spermatophyta</taxon>
        <taxon>Magnoliopsida</taxon>
        <taxon>eudicotyledons</taxon>
        <taxon>Gunneridae</taxon>
        <taxon>Pentapetalae</taxon>
        <taxon>rosids</taxon>
        <taxon>fabids</taxon>
        <taxon>Oxalidales</taxon>
        <taxon>Cephalotaceae</taxon>
        <taxon>Cephalotus</taxon>
    </lineage>
</organism>
<dbReference type="InterPro" id="IPR042086">
    <property type="entry name" value="MeTrfase_capping"/>
</dbReference>
<evidence type="ECO:0000256" key="1">
    <source>
        <dbReference type="ARBA" id="ARBA00022603"/>
    </source>
</evidence>
<dbReference type="GO" id="GO:0046872">
    <property type="term" value="F:metal ion binding"/>
    <property type="evidence" value="ECO:0007669"/>
    <property type="project" value="UniProtKB-KW"/>
</dbReference>
<name>A0A1Q3DJ44_CEPFO</name>
<dbReference type="GO" id="GO:0008168">
    <property type="term" value="F:methyltransferase activity"/>
    <property type="evidence" value="ECO:0007669"/>
    <property type="project" value="UniProtKB-KW"/>
</dbReference>
<evidence type="ECO:0000313" key="6">
    <source>
        <dbReference type="Proteomes" id="UP000187406"/>
    </source>
</evidence>
<dbReference type="OrthoDB" id="1523883at2759"/>
<dbReference type="PANTHER" id="PTHR31009">
    <property type="entry name" value="S-ADENOSYL-L-METHIONINE:CARBOXYL METHYLTRANSFERASE FAMILY PROTEIN"/>
    <property type="match status" value="1"/>
</dbReference>
<dbReference type="STRING" id="3775.A0A1Q3DJ44"/>